<accession>A0A2H9T1F3</accession>
<evidence type="ECO:0000256" key="3">
    <source>
        <dbReference type="ARBA" id="ARBA00044632"/>
    </source>
</evidence>
<dbReference type="GO" id="GO:0006284">
    <property type="term" value="P:base-excision repair"/>
    <property type="evidence" value="ECO:0007669"/>
    <property type="project" value="InterPro"/>
</dbReference>
<dbReference type="InterPro" id="IPR052054">
    <property type="entry name" value="Oxidative_DNA_repair_enzyme"/>
</dbReference>
<dbReference type="SMART" id="SM00478">
    <property type="entry name" value="ENDO3c"/>
    <property type="match status" value="1"/>
</dbReference>
<dbReference type="EMBL" id="PFEN01000022">
    <property type="protein sequence ID" value="PJE69562.1"/>
    <property type="molecule type" value="Genomic_DNA"/>
</dbReference>
<protein>
    <recommendedName>
        <fullName evidence="2">DNA-(apurinic or apyrimidinic site) lyase</fullName>
        <ecNumber evidence="2">4.2.99.18</ecNumber>
    </recommendedName>
</protein>
<proteinExistence type="inferred from homology"/>
<organism evidence="5 6">
    <name type="scientific">Candidatus Staskawiczbacteria bacterium CG10_big_fil_rev_8_21_14_0_10_38_10</name>
    <dbReference type="NCBI Taxonomy" id="1974891"/>
    <lineage>
        <taxon>Bacteria</taxon>
        <taxon>Candidatus Staskawicziibacteriota</taxon>
    </lineage>
</organism>
<dbReference type="PANTHER" id="PTHR10242">
    <property type="entry name" value="8-OXOGUANINE DNA GLYCOSYLASE"/>
    <property type="match status" value="1"/>
</dbReference>
<dbReference type="PANTHER" id="PTHR10242:SF2">
    <property type="entry name" value="N-GLYCOSYLASE_DNA LYASE"/>
    <property type="match status" value="1"/>
</dbReference>
<dbReference type="Gene3D" id="3.30.310.20">
    <property type="entry name" value="DNA-3-methyladenine glycosylase AlkA, N-terminal domain"/>
    <property type="match status" value="1"/>
</dbReference>
<dbReference type="Pfam" id="PF00730">
    <property type="entry name" value="HhH-GPD"/>
    <property type="match status" value="1"/>
</dbReference>
<dbReference type="Gene3D" id="1.10.340.30">
    <property type="entry name" value="Hypothetical protein, domain 2"/>
    <property type="match status" value="1"/>
</dbReference>
<gene>
    <name evidence="5" type="ORF">COU98_01355</name>
</gene>
<evidence type="ECO:0000313" key="5">
    <source>
        <dbReference type="EMBL" id="PJE69562.1"/>
    </source>
</evidence>
<evidence type="ECO:0000259" key="4">
    <source>
        <dbReference type="SMART" id="SM00478"/>
    </source>
</evidence>
<dbReference type="AlphaFoldDB" id="A0A2H9T1F3"/>
<evidence type="ECO:0000313" key="6">
    <source>
        <dbReference type="Proteomes" id="UP000236946"/>
    </source>
</evidence>
<dbReference type="SUPFAM" id="SSF48150">
    <property type="entry name" value="DNA-glycosylase"/>
    <property type="match status" value="1"/>
</dbReference>
<name>A0A2H9T1F3_9BACT</name>
<evidence type="ECO:0000256" key="2">
    <source>
        <dbReference type="ARBA" id="ARBA00012720"/>
    </source>
</evidence>
<comment type="similarity">
    <text evidence="1">Belongs to the type-1 OGG1 family.</text>
</comment>
<dbReference type="GO" id="GO:0140078">
    <property type="term" value="F:class I DNA-(apurinic or apyrimidinic site) endonuclease activity"/>
    <property type="evidence" value="ECO:0007669"/>
    <property type="project" value="UniProtKB-EC"/>
</dbReference>
<dbReference type="CDD" id="cd00056">
    <property type="entry name" value="ENDO3c"/>
    <property type="match status" value="1"/>
</dbReference>
<dbReference type="InterPro" id="IPR011257">
    <property type="entry name" value="DNA_glycosylase"/>
</dbReference>
<comment type="catalytic activity">
    <reaction evidence="3">
        <text>2'-deoxyribonucleotide-(2'-deoxyribose 5'-phosphate)-2'-deoxyribonucleotide-DNA = a 3'-end 2'-deoxyribonucleotide-(2,3-dehydro-2,3-deoxyribose 5'-phosphate)-DNA + a 5'-end 5'-phospho-2'-deoxyribonucleoside-DNA + H(+)</text>
        <dbReference type="Rhea" id="RHEA:66592"/>
        <dbReference type="Rhea" id="RHEA-COMP:13180"/>
        <dbReference type="Rhea" id="RHEA-COMP:16897"/>
        <dbReference type="Rhea" id="RHEA-COMP:17067"/>
        <dbReference type="ChEBI" id="CHEBI:15378"/>
        <dbReference type="ChEBI" id="CHEBI:136412"/>
        <dbReference type="ChEBI" id="CHEBI:157695"/>
        <dbReference type="ChEBI" id="CHEBI:167181"/>
        <dbReference type="EC" id="4.2.99.18"/>
    </reaction>
</comment>
<reference evidence="6" key="1">
    <citation type="submission" date="2017-09" db="EMBL/GenBank/DDBJ databases">
        <title>Depth-based differentiation of microbial function through sediment-hosted aquifers and enrichment of novel symbionts in the deep terrestrial subsurface.</title>
        <authorList>
            <person name="Probst A.J."/>
            <person name="Ladd B."/>
            <person name="Jarett J.K."/>
            <person name="Geller-Mcgrath D.E."/>
            <person name="Sieber C.M.K."/>
            <person name="Emerson J.B."/>
            <person name="Anantharaman K."/>
            <person name="Thomas B.C."/>
            <person name="Malmstrom R."/>
            <person name="Stieglmeier M."/>
            <person name="Klingl A."/>
            <person name="Woyke T."/>
            <person name="Ryan C.M."/>
            <person name="Banfield J.F."/>
        </authorList>
    </citation>
    <scope>NUCLEOTIDE SEQUENCE [LARGE SCALE GENOMIC DNA]</scope>
</reference>
<comment type="caution">
    <text evidence="5">The sequence shown here is derived from an EMBL/GenBank/DDBJ whole genome shotgun (WGS) entry which is preliminary data.</text>
</comment>
<dbReference type="EC" id="4.2.99.18" evidence="2"/>
<evidence type="ECO:0000256" key="1">
    <source>
        <dbReference type="ARBA" id="ARBA00010679"/>
    </source>
</evidence>
<sequence>MKTVLLNKKTSVVLKPIAPYNFDATVHKPSHFPTPDHIWEKGKYWQTTRIQGKILGFKLENQGTIKNPEIKVSLFSKNSLAPETKQKAIEKISYQFGFNEDLREFYEKFKRDKVLAPFFKRFLGMRVNSGEVGLYTMLMVYIVLQNATVRRTVQMMNALLGKYGKKVGFDKKEIYVFWTPEILDRASEEDLRNLKVGYRAKFLKRISSDFVQGKINEEAIKGLPKKEAQKELLKLYGIGPASVGYLLFEVCHHYDVFEIIPPWEQKILSRLIYNKSLVPTKKILKDIENRWDGWKRLAIHYIWEDIFWKRKTQKIDWLEKEIRL</sequence>
<dbReference type="Proteomes" id="UP000236946">
    <property type="component" value="Unassembled WGS sequence"/>
</dbReference>
<dbReference type="InterPro" id="IPR003265">
    <property type="entry name" value="HhH-GPD_domain"/>
</dbReference>
<dbReference type="InterPro" id="IPR037046">
    <property type="entry name" value="AlkA_N_sf"/>
</dbReference>
<feature type="domain" description="HhH-GPD" evidence="4">
    <location>
        <begin position="143"/>
        <end position="311"/>
    </location>
</feature>